<dbReference type="AlphaFoldDB" id="A0A5B0PCB0"/>
<proteinExistence type="predicted"/>
<dbReference type="EMBL" id="VSWC01000066">
    <property type="protein sequence ID" value="KAA1097988.1"/>
    <property type="molecule type" value="Genomic_DNA"/>
</dbReference>
<gene>
    <name evidence="2" type="ORF">PGT21_026066</name>
</gene>
<dbReference type="Proteomes" id="UP000324748">
    <property type="component" value="Unassembled WGS sequence"/>
</dbReference>
<feature type="compositionally biased region" description="Acidic residues" evidence="1">
    <location>
        <begin position="63"/>
        <end position="79"/>
    </location>
</feature>
<evidence type="ECO:0000313" key="3">
    <source>
        <dbReference type="Proteomes" id="UP000324748"/>
    </source>
</evidence>
<keyword evidence="3" id="KW-1185">Reference proteome</keyword>
<accession>A0A5B0PCB0</accession>
<protein>
    <submittedName>
        <fullName evidence="2">Uncharacterized protein</fullName>
    </submittedName>
</protein>
<feature type="compositionally biased region" description="Polar residues" evidence="1">
    <location>
        <begin position="8"/>
        <end position="25"/>
    </location>
</feature>
<organism evidence="2 3">
    <name type="scientific">Puccinia graminis f. sp. tritici</name>
    <dbReference type="NCBI Taxonomy" id="56615"/>
    <lineage>
        <taxon>Eukaryota</taxon>
        <taxon>Fungi</taxon>
        <taxon>Dikarya</taxon>
        <taxon>Basidiomycota</taxon>
        <taxon>Pucciniomycotina</taxon>
        <taxon>Pucciniomycetes</taxon>
        <taxon>Pucciniales</taxon>
        <taxon>Pucciniaceae</taxon>
        <taxon>Puccinia</taxon>
    </lineage>
</organism>
<comment type="caution">
    <text evidence="2">The sequence shown here is derived from an EMBL/GenBank/DDBJ whole genome shotgun (WGS) entry which is preliminary data.</text>
</comment>
<sequence length="79" mass="9104">MHQENLAMCSTHTGNPRPIAQNTIPSEIKHKISTSIKQFIRANIKEEEDDDDDDHQPQQNNNDNEEDDEEDKEAMEEAV</sequence>
<name>A0A5B0PCB0_PUCGR</name>
<reference evidence="2 3" key="1">
    <citation type="submission" date="2019-05" db="EMBL/GenBank/DDBJ databases">
        <title>Emergence of the Ug99 lineage of the wheat stem rust pathogen through somatic hybridization.</title>
        <authorList>
            <person name="Li F."/>
            <person name="Upadhyaya N.M."/>
            <person name="Sperschneider J."/>
            <person name="Matny O."/>
            <person name="Nguyen-Phuc H."/>
            <person name="Mago R."/>
            <person name="Raley C."/>
            <person name="Miller M.E."/>
            <person name="Silverstein K.A.T."/>
            <person name="Henningsen E."/>
            <person name="Hirsch C.D."/>
            <person name="Visser B."/>
            <person name="Pretorius Z.A."/>
            <person name="Steffenson B.J."/>
            <person name="Schwessinger B."/>
            <person name="Dodds P.N."/>
            <person name="Figueroa M."/>
        </authorList>
    </citation>
    <scope>NUCLEOTIDE SEQUENCE [LARGE SCALE GENOMIC DNA]</scope>
    <source>
        <strain evidence="2">21-0</strain>
    </source>
</reference>
<feature type="region of interest" description="Disordered" evidence="1">
    <location>
        <begin position="39"/>
        <end position="79"/>
    </location>
</feature>
<evidence type="ECO:0000313" key="2">
    <source>
        <dbReference type="EMBL" id="KAA1097988.1"/>
    </source>
</evidence>
<feature type="region of interest" description="Disordered" evidence="1">
    <location>
        <begin position="1"/>
        <end position="27"/>
    </location>
</feature>
<evidence type="ECO:0000256" key="1">
    <source>
        <dbReference type="SAM" id="MobiDB-lite"/>
    </source>
</evidence>